<evidence type="ECO:0000259" key="1">
    <source>
        <dbReference type="Pfam" id="PF00534"/>
    </source>
</evidence>
<dbReference type="InterPro" id="IPR050194">
    <property type="entry name" value="Glycosyltransferase_grp1"/>
</dbReference>
<reference evidence="2" key="2">
    <citation type="submission" date="2021-09" db="EMBL/GenBank/DDBJ databases">
        <authorList>
            <person name="Gilroy R."/>
        </authorList>
    </citation>
    <scope>NUCLEOTIDE SEQUENCE</scope>
    <source>
        <strain evidence="2">USAMLcec12-2067</strain>
    </source>
</reference>
<gene>
    <name evidence="2" type="ORF">K8V16_04100</name>
</gene>
<dbReference type="InterPro" id="IPR001296">
    <property type="entry name" value="Glyco_trans_1"/>
</dbReference>
<dbReference type="Pfam" id="PF00534">
    <property type="entry name" value="Glycos_transf_1"/>
    <property type="match status" value="1"/>
</dbReference>
<dbReference type="EMBL" id="DYZL01000074">
    <property type="protein sequence ID" value="HJH42959.1"/>
    <property type="molecule type" value="Genomic_DNA"/>
</dbReference>
<dbReference type="CDD" id="cd03801">
    <property type="entry name" value="GT4_PimA-like"/>
    <property type="match status" value="1"/>
</dbReference>
<dbReference type="GO" id="GO:0016757">
    <property type="term" value="F:glycosyltransferase activity"/>
    <property type="evidence" value="ECO:0007669"/>
    <property type="project" value="InterPro"/>
</dbReference>
<evidence type="ECO:0000313" key="3">
    <source>
        <dbReference type="Proteomes" id="UP000789325"/>
    </source>
</evidence>
<dbReference type="Gene3D" id="3.40.50.2000">
    <property type="entry name" value="Glycogen Phosphorylase B"/>
    <property type="match status" value="1"/>
</dbReference>
<dbReference type="Proteomes" id="UP000789325">
    <property type="component" value="Unassembled WGS sequence"/>
</dbReference>
<dbReference type="AlphaFoldDB" id="A0A9D2VJV0"/>
<feature type="non-terminal residue" evidence="2">
    <location>
        <position position="1"/>
    </location>
</feature>
<dbReference type="PANTHER" id="PTHR45947:SF11">
    <property type="entry name" value="SLR1508 PROTEIN"/>
    <property type="match status" value="1"/>
</dbReference>
<comment type="caution">
    <text evidence="2">The sequence shown here is derived from an EMBL/GenBank/DDBJ whole genome shotgun (WGS) entry which is preliminary data.</text>
</comment>
<dbReference type="SUPFAM" id="SSF53756">
    <property type="entry name" value="UDP-Glycosyltransferase/glycogen phosphorylase"/>
    <property type="match status" value="1"/>
</dbReference>
<evidence type="ECO:0000313" key="2">
    <source>
        <dbReference type="EMBL" id="HJH42959.1"/>
    </source>
</evidence>
<feature type="domain" description="Glycosyl transferase family 1" evidence="1">
    <location>
        <begin position="112"/>
        <end position="269"/>
    </location>
</feature>
<proteinExistence type="predicted"/>
<accession>A0A9D2VJV0</accession>
<reference evidence="2" key="1">
    <citation type="journal article" date="2021" name="PeerJ">
        <title>Extensive microbial diversity within the chicken gut microbiome revealed by metagenomics and culture.</title>
        <authorList>
            <person name="Gilroy R."/>
            <person name="Ravi A."/>
            <person name="Getino M."/>
            <person name="Pursley I."/>
            <person name="Horton D.L."/>
            <person name="Alikhan N.F."/>
            <person name="Baker D."/>
            <person name="Gharbi K."/>
            <person name="Hall N."/>
            <person name="Watson M."/>
            <person name="Adriaenssens E.M."/>
            <person name="Foster-Nyarko E."/>
            <person name="Jarju S."/>
            <person name="Secka A."/>
            <person name="Antonio M."/>
            <person name="Oren A."/>
            <person name="Chaudhuri R.R."/>
            <person name="La Ragione R."/>
            <person name="Hildebrand F."/>
            <person name="Pallen M.J."/>
        </authorList>
    </citation>
    <scope>NUCLEOTIDE SEQUENCE</scope>
    <source>
        <strain evidence="2">USAMLcec12-2067</strain>
    </source>
</reference>
<name>A0A9D2VJV0_9ACTN</name>
<organism evidence="2 3">
    <name type="scientific">Rubneribacter badeniensis</name>
    <dbReference type="NCBI Taxonomy" id="2070688"/>
    <lineage>
        <taxon>Bacteria</taxon>
        <taxon>Bacillati</taxon>
        <taxon>Actinomycetota</taxon>
        <taxon>Coriobacteriia</taxon>
        <taxon>Eggerthellales</taxon>
        <taxon>Eggerthellaceae</taxon>
        <taxon>Rubneribacter</taxon>
    </lineage>
</organism>
<dbReference type="PANTHER" id="PTHR45947">
    <property type="entry name" value="SULFOQUINOVOSYL TRANSFERASE SQD2"/>
    <property type="match status" value="1"/>
</dbReference>
<protein>
    <submittedName>
        <fullName evidence="2">Glycosyltransferase family 4 protein</fullName>
    </submittedName>
</protein>
<sequence length="306" mass="33780">FIGYDICSLESFEWLSVHDESISRVVDYSAVPLPCQARYAFADLSLEGNAATRQCEDALDPILQNYAYGVKELLLLDYALAASDFTKEALCSCGVRKERVFRASYGFPQLEKTERRKSSERGEPVVFAYCGRLTHAKGVHRLLNAFKLMERGSCRLILVGDYDNSDGRFDDYLDSCTFTGPLIRSEALRQVAQADVFVFPSLTDGMSLSCMEAMALGLPIIVTRSTGASQFVVEGVNGFTVDAGDEGEMARLMTFFVKNPDLIDEMGKASLEIAQSVSWSDYDSSIAAFASLVESDRAKLGNDNER</sequence>